<dbReference type="Gene3D" id="3.10.180.10">
    <property type="entry name" value="2,3-Dihydroxybiphenyl 1,2-Dioxygenase, domain 1"/>
    <property type="match status" value="1"/>
</dbReference>
<gene>
    <name evidence="3" type="ORF">JOF34_001358</name>
</gene>
<dbReference type="PROSITE" id="PS51819">
    <property type="entry name" value="VOC"/>
    <property type="match status" value="1"/>
</dbReference>
<protein>
    <recommendedName>
        <fullName evidence="2">VOC domain-containing protein</fullName>
    </recommendedName>
</protein>
<sequence>MPERFVREQPGHGISRNAFGSATTTPRIGLRHSALDDRPVGLDELSDGFEAELIKTAERGQIRGGEGSVGHVEVFRMGSVRTSIIERPRPPFLDATPDTTSTPPITKSHSGPAIDRSIYVMPMFVNFVVSDFTVSENIYAAAGFVTLATVPGPGGEPALVHLRRERNQDILMTQGAAVRGSVSASFAAGKVDLGEVAERLRSSGAEVTGPVDTAWFTTDVTFTDRDGNTVTLTVPRMADQAAAREWASAQITGDFEVPGATPVIGNER</sequence>
<evidence type="ECO:0000313" key="4">
    <source>
        <dbReference type="Proteomes" id="UP001519362"/>
    </source>
</evidence>
<reference evidence="3 4" key="1">
    <citation type="submission" date="2021-03" db="EMBL/GenBank/DDBJ databases">
        <title>Sequencing the genomes of 1000 actinobacteria strains.</title>
        <authorList>
            <person name="Klenk H.-P."/>
        </authorList>
    </citation>
    <scope>NUCLEOTIDE SEQUENCE [LARGE SCALE GENOMIC DNA]</scope>
    <source>
        <strain evidence="3 4">DSM 24221</strain>
    </source>
</reference>
<evidence type="ECO:0000256" key="1">
    <source>
        <dbReference type="SAM" id="MobiDB-lite"/>
    </source>
</evidence>
<dbReference type="InterPro" id="IPR037523">
    <property type="entry name" value="VOC_core"/>
</dbReference>
<feature type="region of interest" description="Disordered" evidence="1">
    <location>
        <begin position="1"/>
        <end position="25"/>
    </location>
</feature>
<feature type="compositionally biased region" description="Basic and acidic residues" evidence="1">
    <location>
        <begin position="1"/>
        <end position="10"/>
    </location>
</feature>
<accession>A0ABS4ZHT5</accession>
<evidence type="ECO:0000313" key="3">
    <source>
        <dbReference type="EMBL" id="MBP2436772.1"/>
    </source>
</evidence>
<name>A0ABS4ZHT5_9MICO</name>
<comment type="caution">
    <text evidence="3">The sequence shown here is derived from an EMBL/GenBank/DDBJ whole genome shotgun (WGS) entry which is preliminary data.</text>
</comment>
<proteinExistence type="predicted"/>
<keyword evidence="4" id="KW-1185">Reference proteome</keyword>
<dbReference type="EMBL" id="JAGIOL010000001">
    <property type="protein sequence ID" value="MBP2436772.1"/>
    <property type="molecule type" value="Genomic_DNA"/>
</dbReference>
<dbReference type="InterPro" id="IPR029068">
    <property type="entry name" value="Glyas_Bleomycin-R_OHBP_Dase"/>
</dbReference>
<evidence type="ECO:0000259" key="2">
    <source>
        <dbReference type="PROSITE" id="PS51819"/>
    </source>
</evidence>
<feature type="compositionally biased region" description="Polar residues" evidence="1">
    <location>
        <begin position="97"/>
        <end position="109"/>
    </location>
</feature>
<organism evidence="3 4">
    <name type="scientific">Microbacterium amylolyticum</name>
    <dbReference type="NCBI Taxonomy" id="936337"/>
    <lineage>
        <taxon>Bacteria</taxon>
        <taxon>Bacillati</taxon>
        <taxon>Actinomycetota</taxon>
        <taxon>Actinomycetes</taxon>
        <taxon>Micrococcales</taxon>
        <taxon>Microbacteriaceae</taxon>
        <taxon>Microbacterium</taxon>
    </lineage>
</organism>
<feature type="domain" description="VOC" evidence="2">
    <location>
        <begin position="121"/>
        <end position="235"/>
    </location>
</feature>
<feature type="region of interest" description="Disordered" evidence="1">
    <location>
        <begin position="88"/>
        <end position="110"/>
    </location>
</feature>
<dbReference type="SUPFAM" id="SSF54593">
    <property type="entry name" value="Glyoxalase/Bleomycin resistance protein/Dihydroxybiphenyl dioxygenase"/>
    <property type="match status" value="1"/>
</dbReference>
<dbReference type="Proteomes" id="UP001519362">
    <property type="component" value="Unassembled WGS sequence"/>
</dbReference>